<reference evidence="1" key="1">
    <citation type="submission" date="2022-08" db="EMBL/GenBank/DDBJ databases">
        <title>Genome Sequence of Pycnoporus sanguineus.</title>
        <authorList>
            <person name="Buettner E."/>
        </authorList>
    </citation>
    <scope>NUCLEOTIDE SEQUENCE</scope>
    <source>
        <strain evidence="1">CG-C14</strain>
    </source>
</reference>
<keyword evidence="2" id="KW-1185">Reference proteome</keyword>
<evidence type="ECO:0000313" key="1">
    <source>
        <dbReference type="EMBL" id="KAJ2974649.1"/>
    </source>
</evidence>
<organism evidence="1 2">
    <name type="scientific">Trametes sanguinea</name>
    <dbReference type="NCBI Taxonomy" id="158606"/>
    <lineage>
        <taxon>Eukaryota</taxon>
        <taxon>Fungi</taxon>
        <taxon>Dikarya</taxon>
        <taxon>Basidiomycota</taxon>
        <taxon>Agaricomycotina</taxon>
        <taxon>Agaricomycetes</taxon>
        <taxon>Polyporales</taxon>
        <taxon>Polyporaceae</taxon>
        <taxon>Trametes</taxon>
    </lineage>
</organism>
<gene>
    <name evidence="1" type="ORF">NUW54_g11861</name>
</gene>
<proteinExistence type="predicted"/>
<evidence type="ECO:0000313" key="2">
    <source>
        <dbReference type="Proteomes" id="UP001144978"/>
    </source>
</evidence>
<comment type="caution">
    <text evidence="1">The sequence shown here is derived from an EMBL/GenBank/DDBJ whole genome shotgun (WGS) entry which is preliminary data.</text>
</comment>
<dbReference type="Proteomes" id="UP001144978">
    <property type="component" value="Unassembled WGS sequence"/>
</dbReference>
<sequence>MLNALVCDSSLDARYSPRRISLSRSSRPHYASVNSSVLGPLLRITLLAWPRLLVSLARPRAGLVNPPSPLDSTAAQPSSVQRGTQAARTQRTPTAAPANIGHLVACASKFTYLSSPMNVR</sequence>
<protein>
    <submittedName>
        <fullName evidence="1">Uncharacterized protein</fullName>
    </submittedName>
</protein>
<accession>A0ACC1N879</accession>
<name>A0ACC1N879_9APHY</name>
<dbReference type="EMBL" id="JANSHE010004799">
    <property type="protein sequence ID" value="KAJ2974649.1"/>
    <property type="molecule type" value="Genomic_DNA"/>
</dbReference>